<comment type="similarity">
    <text evidence="1">Belongs to the LysR transcriptional regulatory family.</text>
</comment>
<evidence type="ECO:0000256" key="1">
    <source>
        <dbReference type="ARBA" id="ARBA00009437"/>
    </source>
</evidence>
<organism evidence="6">
    <name type="scientific">Leucothrix mucor</name>
    <dbReference type="NCBI Taxonomy" id="45248"/>
    <lineage>
        <taxon>Bacteria</taxon>
        <taxon>Pseudomonadati</taxon>
        <taxon>Pseudomonadota</taxon>
        <taxon>Gammaproteobacteria</taxon>
        <taxon>Thiotrichales</taxon>
        <taxon>Thiotrichaceae</taxon>
        <taxon>Leucothrix</taxon>
    </lineage>
</organism>
<dbReference type="PROSITE" id="PS50931">
    <property type="entry name" value="HTH_LYSR"/>
    <property type="match status" value="1"/>
</dbReference>
<proteinExistence type="inferred from homology"/>
<reference evidence="6" key="1">
    <citation type="journal article" date="2020" name="mSystems">
        <title>Genome- and Community-Level Interaction Insights into Carbon Utilization and Element Cycling Functions of Hydrothermarchaeota in Hydrothermal Sediment.</title>
        <authorList>
            <person name="Zhou Z."/>
            <person name="Liu Y."/>
            <person name="Xu W."/>
            <person name="Pan J."/>
            <person name="Luo Z.H."/>
            <person name="Li M."/>
        </authorList>
    </citation>
    <scope>NUCLEOTIDE SEQUENCE [LARGE SCALE GENOMIC DNA]</scope>
    <source>
        <strain evidence="6">HyVt-493</strain>
    </source>
</reference>
<gene>
    <name evidence="6" type="ORF">ENJ51_12340</name>
</gene>
<dbReference type="PANTHER" id="PTHR30126">
    <property type="entry name" value="HTH-TYPE TRANSCRIPTIONAL REGULATOR"/>
    <property type="match status" value="1"/>
</dbReference>
<dbReference type="Proteomes" id="UP000885750">
    <property type="component" value="Unassembled WGS sequence"/>
</dbReference>
<keyword evidence="4" id="KW-0804">Transcription</keyword>
<dbReference type="InterPro" id="IPR005119">
    <property type="entry name" value="LysR_subst-bd"/>
</dbReference>
<keyword evidence="2" id="KW-0805">Transcription regulation</keyword>
<dbReference type="EMBL" id="DRMS01000468">
    <property type="protein sequence ID" value="HFC93589.1"/>
    <property type="molecule type" value="Genomic_DNA"/>
</dbReference>
<dbReference type="Pfam" id="PF03466">
    <property type="entry name" value="LysR_substrate"/>
    <property type="match status" value="1"/>
</dbReference>
<dbReference type="GO" id="GO:0000976">
    <property type="term" value="F:transcription cis-regulatory region binding"/>
    <property type="evidence" value="ECO:0007669"/>
    <property type="project" value="TreeGrafter"/>
</dbReference>
<keyword evidence="3" id="KW-0238">DNA-binding</keyword>
<dbReference type="InterPro" id="IPR000847">
    <property type="entry name" value="LysR_HTH_N"/>
</dbReference>
<dbReference type="AlphaFoldDB" id="A0A7V2WW74"/>
<dbReference type="InterPro" id="IPR036388">
    <property type="entry name" value="WH-like_DNA-bd_sf"/>
</dbReference>
<evidence type="ECO:0000259" key="5">
    <source>
        <dbReference type="PROSITE" id="PS50931"/>
    </source>
</evidence>
<dbReference type="Gene3D" id="1.10.10.10">
    <property type="entry name" value="Winged helix-like DNA-binding domain superfamily/Winged helix DNA-binding domain"/>
    <property type="match status" value="1"/>
</dbReference>
<evidence type="ECO:0000313" key="6">
    <source>
        <dbReference type="EMBL" id="HFC93589.1"/>
    </source>
</evidence>
<dbReference type="SUPFAM" id="SSF53850">
    <property type="entry name" value="Periplasmic binding protein-like II"/>
    <property type="match status" value="1"/>
</dbReference>
<feature type="domain" description="HTH lysR-type" evidence="5">
    <location>
        <begin position="1"/>
        <end position="58"/>
    </location>
</feature>
<protein>
    <submittedName>
        <fullName evidence="6">LysR family transcriptional regulator</fullName>
    </submittedName>
</protein>
<dbReference type="FunFam" id="1.10.10.10:FF:000001">
    <property type="entry name" value="LysR family transcriptional regulator"/>
    <property type="match status" value="1"/>
</dbReference>
<dbReference type="InterPro" id="IPR036390">
    <property type="entry name" value="WH_DNA-bd_sf"/>
</dbReference>
<dbReference type="PANTHER" id="PTHR30126:SF40">
    <property type="entry name" value="HTH-TYPE TRANSCRIPTIONAL REGULATOR GLTR"/>
    <property type="match status" value="1"/>
</dbReference>
<comment type="caution">
    <text evidence="6">The sequence shown here is derived from an EMBL/GenBank/DDBJ whole genome shotgun (WGS) entry which is preliminary data.</text>
</comment>
<evidence type="ECO:0000256" key="3">
    <source>
        <dbReference type="ARBA" id="ARBA00023125"/>
    </source>
</evidence>
<evidence type="ECO:0000256" key="4">
    <source>
        <dbReference type="ARBA" id="ARBA00023163"/>
    </source>
</evidence>
<evidence type="ECO:0000256" key="2">
    <source>
        <dbReference type="ARBA" id="ARBA00023015"/>
    </source>
</evidence>
<dbReference type="Pfam" id="PF00126">
    <property type="entry name" value="HTH_1"/>
    <property type="match status" value="1"/>
</dbReference>
<dbReference type="PRINTS" id="PR00039">
    <property type="entry name" value="HTHLYSR"/>
</dbReference>
<name>A0A7V2WW74_LEUMU</name>
<accession>A0A7V2WW74</accession>
<sequence>MELYQLRTFVTVADVGNLTHAAERLYTSQPAISAHIKALEQELNVKLFDRIPKGMRLTAHGKILIEKAHQVLNTTNELRIEASTLSGKLAGTIKIGLNTDADFLQLSKLHQLLTAKSPQLKIQLAEGISIELLHEIRRGSLDGSFYFGDNPLKELENIHLMDATIVVAGANKWAEQLKKATVVDLAKLPWIYPIPSCPYRKFANNLFKNIPEKPKWTADASSESSMNALLRSGVGVSLIRQDEAQPWIDEGLITIWQGESFTLPLNFAYLKNRKHDPLVQALVACVVESF</sequence>
<dbReference type="Gene3D" id="3.40.190.290">
    <property type="match status" value="1"/>
</dbReference>
<dbReference type="CDD" id="cd05466">
    <property type="entry name" value="PBP2_LTTR_substrate"/>
    <property type="match status" value="1"/>
</dbReference>
<dbReference type="GO" id="GO:0003700">
    <property type="term" value="F:DNA-binding transcription factor activity"/>
    <property type="evidence" value="ECO:0007669"/>
    <property type="project" value="InterPro"/>
</dbReference>
<dbReference type="SUPFAM" id="SSF46785">
    <property type="entry name" value="Winged helix' DNA-binding domain"/>
    <property type="match status" value="1"/>
</dbReference>